<protein>
    <submittedName>
        <fullName evidence="1">Uncharacterized protein</fullName>
    </submittedName>
</protein>
<keyword evidence="2" id="KW-1185">Reference proteome</keyword>
<evidence type="ECO:0000313" key="1">
    <source>
        <dbReference type="EMBL" id="GAA2080852.1"/>
    </source>
</evidence>
<proteinExistence type="predicted"/>
<accession>A0ABN2W260</accession>
<gene>
    <name evidence="1" type="ORF">GCM10009821_21720</name>
</gene>
<dbReference type="RefSeq" id="WP_344328193.1">
    <property type="nucleotide sequence ID" value="NZ_BAAAPY010000007.1"/>
</dbReference>
<sequence length="129" mass="13776">MAELDMLPFEVLRAGRTWRGLGEDVEQARSYLRDASSAAPELGPRVAGAVSRFFGAWEGEMSARVRAASANGEMLDAAAGIYVAHDQQSAQDLRSLLPWSDYAAICRKPVTAPITSLTADPLDALGEAP</sequence>
<name>A0ABN2W260_9ACTN</name>
<comment type="caution">
    <text evidence="1">The sequence shown here is derived from an EMBL/GenBank/DDBJ whole genome shotgun (WGS) entry which is preliminary data.</text>
</comment>
<evidence type="ECO:0000313" key="2">
    <source>
        <dbReference type="Proteomes" id="UP001501480"/>
    </source>
</evidence>
<reference evidence="1 2" key="1">
    <citation type="journal article" date="2019" name="Int. J. Syst. Evol. Microbiol.">
        <title>The Global Catalogue of Microorganisms (GCM) 10K type strain sequencing project: providing services to taxonomists for standard genome sequencing and annotation.</title>
        <authorList>
            <consortium name="The Broad Institute Genomics Platform"/>
            <consortium name="The Broad Institute Genome Sequencing Center for Infectious Disease"/>
            <person name="Wu L."/>
            <person name="Ma J."/>
        </authorList>
    </citation>
    <scope>NUCLEOTIDE SEQUENCE [LARGE SCALE GENOMIC DNA]</scope>
    <source>
        <strain evidence="1 2">JCM 15749</strain>
    </source>
</reference>
<dbReference type="Proteomes" id="UP001501480">
    <property type="component" value="Unassembled WGS sequence"/>
</dbReference>
<dbReference type="EMBL" id="BAAAPY010000007">
    <property type="protein sequence ID" value="GAA2080852.1"/>
    <property type="molecule type" value="Genomic_DNA"/>
</dbReference>
<organism evidence="1 2">
    <name type="scientific">Aeromicrobium halocynthiae</name>
    <dbReference type="NCBI Taxonomy" id="560557"/>
    <lineage>
        <taxon>Bacteria</taxon>
        <taxon>Bacillati</taxon>
        <taxon>Actinomycetota</taxon>
        <taxon>Actinomycetes</taxon>
        <taxon>Propionibacteriales</taxon>
        <taxon>Nocardioidaceae</taxon>
        <taxon>Aeromicrobium</taxon>
    </lineage>
</organism>